<organism evidence="22 23">
    <name type="scientific">Paraglaciecola arctica BSs20135</name>
    <dbReference type="NCBI Taxonomy" id="493475"/>
    <lineage>
        <taxon>Bacteria</taxon>
        <taxon>Pseudomonadati</taxon>
        <taxon>Pseudomonadota</taxon>
        <taxon>Gammaproteobacteria</taxon>
        <taxon>Alteromonadales</taxon>
        <taxon>Alteromonadaceae</taxon>
        <taxon>Paraglaciecola</taxon>
    </lineage>
</organism>
<comment type="caution">
    <text evidence="22">The sequence shown here is derived from an EMBL/GenBank/DDBJ whole genome shotgun (WGS) entry which is preliminary data.</text>
</comment>
<feature type="binding site" evidence="17">
    <location>
        <position position="271"/>
    </location>
    <ligand>
        <name>(6S)-NADPHX</name>
        <dbReference type="ChEBI" id="CHEBI:64076"/>
    </ligand>
</feature>
<feature type="binding site" evidence="18">
    <location>
        <position position="173"/>
    </location>
    <ligand>
        <name>K(+)</name>
        <dbReference type="ChEBI" id="CHEBI:29103"/>
    </ligand>
</feature>
<proteinExistence type="inferred from homology"/>
<comment type="function">
    <text evidence="17">Catalyzes the dehydration of the S-form of NAD(P)HX at the expense of ADP, which is converted to AMP. Together with NAD(P)HX epimerase, which catalyzes the epimerization of the S- and R-forms, the enzyme allows the repair of both epimers of NAD(P)HX, a damaged form of NAD(P)H that is a result of enzymatic or heat-dependent hydration.</text>
</comment>
<dbReference type="RefSeq" id="WP_007619339.1">
    <property type="nucleotide sequence ID" value="NZ_BAEO01000027.1"/>
</dbReference>
<evidence type="ECO:0000256" key="19">
    <source>
        <dbReference type="PIRNR" id="PIRNR017184"/>
    </source>
</evidence>
<dbReference type="EC" id="4.2.1.136" evidence="19"/>
<dbReference type="SUPFAM" id="SSF53613">
    <property type="entry name" value="Ribokinase-like"/>
    <property type="match status" value="1"/>
</dbReference>
<keyword evidence="7 17" id="KW-0067">ATP-binding</keyword>
<dbReference type="PROSITE" id="PS51383">
    <property type="entry name" value="YJEF_C_3"/>
    <property type="match status" value="1"/>
</dbReference>
<dbReference type="PROSITE" id="PS51385">
    <property type="entry name" value="YJEF_N"/>
    <property type="match status" value="1"/>
</dbReference>
<dbReference type="GO" id="GO:0052856">
    <property type="term" value="F:NAD(P)HX epimerase activity"/>
    <property type="evidence" value="ECO:0007669"/>
    <property type="project" value="UniProtKB-UniRule"/>
</dbReference>
<evidence type="ECO:0000256" key="7">
    <source>
        <dbReference type="ARBA" id="ARBA00022840"/>
    </source>
</evidence>
<dbReference type="OrthoDB" id="9806925at2"/>
<accession>K6XEC2</accession>
<dbReference type="SUPFAM" id="SSF64153">
    <property type="entry name" value="YjeF N-terminal domain-like"/>
    <property type="match status" value="1"/>
</dbReference>
<evidence type="ECO:0000256" key="2">
    <source>
        <dbReference type="ARBA" id="ARBA00000909"/>
    </source>
</evidence>
<dbReference type="Gene3D" id="3.40.1190.20">
    <property type="match status" value="1"/>
</dbReference>
<feature type="binding site" evidence="18">
    <location>
        <begin position="141"/>
        <end position="147"/>
    </location>
    <ligand>
        <name>(6S)-NADPHX</name>
        <dbReference type="ChEBI" id="CHEBI:64076"/>
    </ligand>
</feature>
<dbReference type="GO" id="GO:0052855">
    <property type="term" value="F:ADP-dependent NAD(P)H-hydrate dehydratase activity"/>
    <property type="evidence" value="ECO:0007669"/>
    <property type="project" value="UniProtKB-UniRule"/>
</dbReference>
<feature type="binding site" evidence="17">
    <location>
        <begin position="424"/>
        <end position="428"/>
    </location>
    <ligand>
        <name>AMP</name>
        <dbReference type="ChEBI" id="CHEBI:456215"/>
    </ligand>
</feature>
<keyword evidence="13" id="KW-0511">Multifunctional enzyme</keyword>
<dbReference type="InterPro" id="IPR030677">
    <property type="entry name" value="Nnr"/>
</dbReference>
<reference evidence="22 23" key="1">
    <citation type="journal article" date="2017" name="Antonie Van Leeuwenhoek">
        <title>Rhizobium rhizosphaerae sp. nov., a novel species isolated from rice rhizosphere.</title>
        <authorList>
            <person name="Zhao J.J."/>
            <person name="Zhang J."/>
            <person name="Zhang R.J."/>
            <person name="Zhang C.W."/>
            <person name="Yin H.Q."/>
            <person name="Zhang X.X."/>
        </authorList>
    </citation>
    <scope>NUCLEOTIDE SEQUENCE [LARGE SCALE GENOMIC DNA]</scope>
    <source>
        <strain evidence="22 23">BSs20135</strain>
    </source>
</reference>
<keyword evidence="6 17" id="KW-0547">Nucleotide-binding</keyword>
<evidence type="ECO:0000313" key="23">
    <source>
        <dbReference type="Proteomes" id="UP000006327"/>
    </source>
</evidence>
<dbReference type="HAMAP" id="MF_01966">
    <property type="entry name" value="NADHX_epimerase"/>
    <property type="match status" value="1"/>
</dbReference>
<comment type="catalytic activity">
    <reaction evidence="1 18 19">
        <text>(6R)-NADHX = (6S)-NADHX</text>
        <dbReference type="Rhea" id="RHEA:32215"/>
        <dbReference type="ChEBI" id="CHEBI:64074"/>
        <dbReference type="ChEBI" id="CHEBI:64075"/>
        <dbReference type="EC" id="5.1.99.6"/>
    </reaction>
</comment>
<dbReference type="GO" id="GO:0046872">
    <property type="term" value="F:metal ion binding"/>
    <property type="evidence" value="ECO:0007669"/>
    <property type="project" value="UniProtKB-UniRule"/>
</dbReference>
<dbReference type="AlphaFoldDB" id="K6XEC2"/>
<evidence type="ECO:0000256" key="12">
    <source>
        <dbReference type="ARBA" id="ARBA00023239"/>
    </source>
</evidence>
<dbReference type="NCBIfam" id="TIGR00196">
    <property type="entry name" value="yjeF_cterm"/>
    <property type="match status" value="1"/>
</dbReference>
<dbReference type="InterPro" id="IPR036652">
    <property type="entry name" value="YjeF_N_dom_sf"/>
</dbReference>
<feature type="binding site" evidence="18">
    <location>
        <position position="74"/>
    </location>
    <ligand>
        <name>K(+)</name>
        <dbReference type="ChEBI" id="CHEBI:29103"/>
    </ligand>
</feature>
<dbReference type="InterPro" id="IPR029056">
    <property type="entry name" value="Ribokinase-like"/>
</dbReference>
<comment type="catalytic activity">
    <reaction evidence="2 18 19">
        <text>(6R)-NADPHX = (6S)-NADPHX</text>
        <dbReference type="Rhea" id="RHEA:32227"/>
        <dbReference type="ChEBI" id="CHEBI:64076"/>
        <dbReference type="ChEBI" id="CHEBI:64077"/>
        <dbReference type="EC" id="5.1.99.6"/>
    </reaction>
</comment>
<comment type="function">
    <text evidence="14 19">Bifunctional enzyme that catalyzes the epimerization of the S- and R-forms of NAD(P)HX and the dehydration of the S-form of NAD(P)HX at the expense of ADP, which is converted to AMP. This allows the repair of both epimers of NAD(P)HX, a damaged form of NAD(P)H that is a result of enzymatic or heat-dependent hydration.</text>
</comment>
<evidence type="ECO:0000256" key="13">
    <source>
        <dbReference type="ARBA" id="ARBA00023268"/>
    </source>
</evidence>
<evidence type="ECO:0000256" key="8">
    <source>
        <dbReference type="ARBA" id="ARBA00022857"/>
    </source>
</evidence>
<evidence type="ECO:0000256" key="5">
    <source>
        <dbReference type="ARBA" id="ARBA00022723"/>
    </source>
</evidence>
<feature type="domain" description="YjeF N-terminal" evidence="21">
    <location>
        <begin position="25"/>
        <end position="227"/>
    </location>
</feature>
<comment type="catalytic activity">
    <reaction evidence="16 17 19">
        <text>(6S)-NADPHX + ADP = AMP + phosphate + NADPH + H(+)</text>
        <dbReference type="Rhea" id="RHEA:32235"/>
        <dbReference type="ChEBI" id="CHEBI:15378"/>
        <dbReference type="ChEBI" id="CHEBI:43474"/>
        <dbReference type="ChEBI" id="CHEBI:57783"/>
        <dbReference type="ChEBI" id="CHEBI:64076"/>
        <dbReference type="ChEBI" id="CHEBI:456215"/>
        <dbReference type="ChEBI" id="CHEBI:456216"/>
        <dbReference type="EC" id="4.2.1.136"/>
    </reaction>
</comment>
<evidence type="ECO:0000313" key="22">
    <source>
        <dbReference type="EMBL" id="GAC18984.1"/>
    </source>
</evidence>
<feature type="binding site" evidence="18">
    <location>
        <position position="170"/>
    </location>
    <ligand>
        <name>(6S)-NADPHX</name>
        <dbReference type="ChEBI" id="CHEBI:64076"/>
    </ligand>
</feature>
<evidence type="ECO:0000256" key="3">
    <source>
        <dbReference type="ARBA" id="ARBA00006001"/>
    </source>
</evidence>
<dbReference type="Pfam" id="PF01256">
    <property type="entry name" value="Carb_kinase"/>
    <property type="match status" value="1"/>
</dbReference>
<evidence type="ECO:0000256" key="15">
    <source>
        <dbReference type="ARBA" id="ARBA00048238"/>
    </source>
</evidence>
<evidence type="ECO:0000256" key="9">
    <source>
        <dbReference type="ARBA" id="ARBA00022958"/>
    </source>
</evidence>
<keyword evidence="9 18" id="KW-0630">Potassium</keyword>
<feature type="binding site" evidence="17">
    <location>
        <position position="387"/>
    </location>
    <ligand>
        <name>(6S)-NADPHX</name>
        <dbReference type="ChEBI" id="CHEBI:64076"/>
    </ligand>
</feature>
<dbReference type="HAMAP" id="MF_01965">
    <property type="entry name" value="NADHX_dehydratase"/>
    <property type="match status" value="1"/>
</dbReference>
<comment type="cofactor">
    <cofactor evidence="17">
        <name>Mg(2+)</name>
        <dbReference type="ChEBI" id="CHEBI:18420"/>
    </cofactor>
</comment>
<dbReference type="GO" id="GO:0046496">
    <property type="term" value="P:nicotinamide nucleotide metabolic process"/>
    <property type="evidence" value="ECO:0007669"/>
    <property type="project" value="UniProtKB-UniRule"/>
</dbReference>
<dbReference type="EC" id="5.1.99.6" evidence="19"/>
<sequence length="517" mass="54989">MTLTNLLTEQAAAILAHKIVSSEQVRTIEPKAAQLAGCSMFELMQRAGEATFQVLTKEWPEAQNIMVVAGNGNNAGDGYVLAKLAKQKGMHVVVVCQQPQRELTGDAKQVQAQWQNVGGETQKFAGQNYAQFDLIVDALLGTGVTGEVKPDFQAVIQQINQSNTPVLSIDLPSGMQANTGQALPICVKADVTVTFIATKPGLVSGTGKEFSGKVVFADLAVAKEFFSLAHSDAQLVNWKMLQPLKSRPVHSNKGSFGKLLCIGGNQGMPGAIRLSAESALRCGVGLVKVYCHESSSLAISIGRPEIMLAHKNLEAALDWCSCIVIGPGLGQDDWAHQQFSRLLAHLKLHPKPLVIDADALNLIAAMADDADQLDTLAQLPAIVLTPHPGEASRLLQCNIAKIENDRYLASKNIAHKYKSSCVLKGAGTIIQTNRLDQEPQSWVCEGGNPGMATAGMGDLLSGVIGAFLAQGFTSQQAAVYGVCAHAEAGDRVAIQYGQRGMITSDLLQPLRAIVNGL</sequence>
<evidence type="ECO:0000256" key="18">
    <source>
        <dbReference type="HAMAP-Rule" id="MF_01966"/>
    </source>
</evidence>
<comment type="similarity">
    <text evidence="18">Belongs to the NnrE/AIBP family.</text>
</comment>
<gene>
    <name evidence="18" type="primary">nnrE</name>
    <name evidence="17" type="synonym">nnrD</name>
    <name evidence="22" type="ORF">GARC_2017</name>
</gene>
<comment type="caution">
    <text evidence="18">Lacks conserved residue(s) required for the propagation of feature annotation.</text>
</comment>
<dbReference type="eggNOG" id="COG0063">
    <property type="taxonomic scope" value="Bacteria"/>
</dbReference>
<keyword evidence="23" id="KW-1185">Reference proteome</keyword>
<dbReference type="Gene3D" id="3.40.50.10260">
    <property type="entry name" value="YjeF N-terminal domain"/>
    <property type="match status" value="1"/>
</dbReference>
<keyword evidence="10 17" id="KW-0520">NAD</keyword>
<comment type="similarity">
    <text evidence="17">Belongs to the NnrD/CARKD family.</text>
</comment>
<keyword evidence="12 17" id="KW-0456">Lyase</keyword>
<evidence type="ECO:0000256" key="11">
    <source>
        <dbReference type="ARBA" id="ARBA00023235"/>
    </source>
</evidence>
<name>K6XEC2_9ALTE</name>
<evidence type="ECO:0000259" key="21">
    <source>
        <dbReference type="PROSITE" id="PS51385"/>
    </source>
</evidence>
<comment type="catalytic activity">
    <reaction evidence="15 17 19">
        <text>(6S)-NADHX + ADP = AMP + phosphate + NADH + H(+)</text>
        <dbReference type="Rhea" id="RHEA:32223"/>
        <dbReference type="ChEBI" id="CHEBI:15378"/>
        <dbReference type="ChEBI" id="CHEBI:43474"/>
        <dbReference type="ChEBI" id="CHEBI:57945"/>
        <dbReference type="ChEBI" id="CHEBI:64074"/>
        <dbReference type="ChEBI" id="CHEBI:456215"/>
        <dbReference type="ChEBI" id="CHEBI:456216"/>
        <dbReference type="EC" id="4.2.1.136"/>
    </reaction>
</comment>
<evidence type="ECO:0000256" key="4">
    <source>
        <dbReference type="ARBA" id="ARBA00009524"/>
    </source>
</evidence>
<dbReference type="NCBIfam" id="TIGR00197">
    <property type="entry name" value="yjeF_nterm"/>
    <property type="match status" value="1"/>
</dbReference>
<evidence type="ECO:0000256" key="14">
    <source>
        <dbReference type="ARBA" id="ARBA00025153"/>
    </source>
</evidence>
<dbReference type="PANTHER" id="PTHR12592">
    <property type="entry name" value="ATP-DEPENDENT (S)-NAD(P)H-HYDRATE DEHYDRATASE FAMILY MEMBER"/>
    <property type="match status" value="1"/>
</dbReference>
<feature type="binding site" evidence="17">
    <location>
        <position position="457"/>
    </location>
    <ligand>
        <name>AMP</name>
        <dbReference type="ChEBI" id="CHEBI:456215"/>
    </ligand>
</feature>
<feature type="binding site" evidence="18">
    <location>
        <position position="137"/>
    </location>
    <ligand>
        <name>K(+)</name>
        <dbReference type="ChEBI" id="CHEBI:29103"/>
    </ligand>
</feature>
<comment type="function">
    <text evidence="18">Catalyzes the epimerization of the S- and R-forms of NAD(P)HX, a damaged form of NAD(P)H that is a result of enzymatic or heat-dependent hydration. This is a prerequisite for the S-specific NAD(P)H-hydrate dehydratase to allow the repair of both epimers of NAD(P)HX.</text>
</comment>
<dbReference type="CDD" id="cd01171">
    <property type="entry name" value="YXKO-related"/>
    <property type="match status" value="1"/>
</dbReference>
<comment type="similarity">
    <text evidence="4 19">In the C-terminal section; belongs to the NnrD/CARKD family.</text>
</comment>
<feature type="binding site" evidence="17">
    <location>
        <position position="328"/>
    </location>
    <ligand>
        <name>(6S)-NADPHX</name>
        <dbReference type="ChEBI" id="CHEBI:64076"/>
    </ligand>
</feature>
<evidence type="ECO:0000256" key="6">
    <source>
        <dbReference type="ARBA" id="ARBA00022741"/>
    </source>
</evidence>
<evidence type="ECO:0000256" key="16">
    <source>
        <dbReference type="ARBA" id="ARBA00049209"/>
    </source>
</evidence>
<dbReference type="EMBL" id="BAEO01000027">
    <property type="protein sequence ID" value="GAC18984.1"/>
    <property type="molecule type" value="Genomic_DNA"/>
</dbReference>
<dbReference type="InterPro" id="IPR000631">
    <property type="entry name" value="CARKD"/>
</dbReference>
<keyword evidence="11 18" id="KW-0413">Isomerase</keyword>
<comment type="cofactor">
    <cofactor evidence="18 19">
        <name>K(+)</name>
        <dbReference type="ChEBI" id="CHEBI:29103"/>
    </cofactor>
    <text evidence="18 19">Binds 1 potassium ion per subunit.</text>
</comment>
<comment type="subunit">
    <text evidence="17">Homotetramer.</text>
</comment>
<dbReference type="Pfam" id="PF03853">
    <property type="entry name" value="YjeF_N"/>
    <property type="match status" value="1"/>
</dbReference>
<dbReference type="eggNOG" id="COG0062">
    <property type="taxonomic scope" value="Bacteria"/>
</dbReference>
<dbReference type="PIRSF" id="PIRSF017184">
    <property type="entry name" value="Nnr"/>
    <property type="match status" value="1"/>
</dbReference>
<feature type="binding site" evidence="17">
    <location>
        <position position="458"/>
    </location>
    <ligand>
        <name>(6S)-NADPHX</name>
        <dbReference type="ChEBI" id="CHEBI:64076"/>
    </ligand>
</feature>
<evidence type="ECO:0000259" key="20">
    <source>
        <dbReference type="PROSITE" id="PS51383"/>
    </source>
</evidence>
<keyword evidence="8 17" id="KW-0521">NADP</keyword>
<evidence type="ECO:0000256" key="10">
    <source>
        <dbReference type="ARBA" id="ARBA00023027"/>
    </source>
</evidence>
<comment type="similarity">
    <text evidence="3 19">In the N-terminal section; belongs to the NnrE/AIBP family.</text>
</comment>
<dbReference type="GO" id="GO:0110051">
    <property type="term" value="P:metabolite repair"/>
    <property type="evidence" value="ECO:0007669"/>
    <property type="project" value="TreeGrafter"/>
</dbReference>
<dbReference type="InterPro" id="IPR004443">
    <property type="entry name" value="YjeF_N_dom"/>
</dbReference>
<dbReference type="PANTHER" id="PTHR12592:SF0">
    <property type="entry name" value="ATP-DEPENDENT (S)-NAD(P)H-HYDRATE DEHYDRATASE"/>
    <property type="match status" value="1"/>
</dbReference>
<feature type="domain" description="YjeF C-terminal" evidence="20">
    <location>
        <begin position="236"/>
        <end position="517"/>
    </location>
</feature>
<keyword evidence="5 18" id="KW-0479">Metal-binding</keyword>
<evidence type="ECO:0000256" key="17">
    <source>
        <dbReference type="HAMAP-Rule" id="MF_01965"/>
    </source>
</evidence>
<dbReference type="Proteomes" id="UP000006327">
    <property type="component" value="Unassembled WGS sequence"/>
</dbReference>
<dbReference type="GO" id="GO:0005524">
    <property type="term" value="F:ATP binding"/>
    <property type="evidence" value="ECO:0007669"/>
    <property type="project" value="UniProtKB-UniRule"/>
</dbReference>
<protein>
    <recommendedName>
        <fullName evidence="19">Bifunctional NAD(P)H-hydrate repair enzyme</fullName>
    </recommendedName>
    <alternativeName>
        <fullName evidence="19">Nicotinamide nucleotide repair protein</fullName>
    </alternativeName>
    <domain>
        <recommendedName>
            <fullName evidence="19">ADP-dependent (S)-NAD(P)H-hydrate dehydratase</fullName>
            <ecNumber evidence="19">4.2.1.136</ecNumber>
        </recommendedName>
        <alternativeName>
            <fullName evidence="19">ADP-dependent NAD(P)HX dehydratase</fullName>
        </alternativeName>
    </domain>
    <domain>
        <recommendedName>
            <fullName evidence="19">NAD(P)H-hydrate epimerase</fullName>
            <ecNumber evidence="19">5.1.99.6</ecNumber>
        </recommendedName>
    </domain>
</protein>
<dbReference type="STRING" id="493475.GARC_2017"/>
<evidence type="ECO:0000256" key="1">
    <source>
        <dbReference type="ARBA" id="ARBA00000013"/>
    </source>
</evidence>